<dbReference type="InterPro" id="IPR025213">
    <property type="entry name" value="Sim4_Fta2"/>
</dbReference>
<name>C7ZDU3_FUSV7</name>
<organism evidence="2 3">
    <name type="scientific">Fusarium vanettenii (strain ATCC MYA-4622 / CBS 123669 / FGSC 9596 / NRRL 45880 / 77-13-4)</name>
    <name type="common">Fusarium solani subsp. pisi</name>
    <dbReference type="NCBI Taxonomy" id="660122"/>
    <lineage>
        <taxon>Eukaryota</taxon>
        <taxon>Fungi</taxon>
        <taxon>Dikarya</taxon>
        <taxon>Ascomycota</taxon>
        <taxon>Pezizomycotina</taxon>
        <taxon>Sordariomycetes</taxon>
        <taxon>Hypocreomycetidae</taxon>
        <taxon>Hypocreales</taxon>
        <taxon>Nectriaceae</taxon>
        <taxon>Fusarium</taxon>
        <taxon>Fusarium solani species complex</taxon>
        <taxon>Fusarium vanettenii</taxon>
    </lineage>
</organism>
<accession>C7ZDU3</accession>
<gene>
    <name evidence="2" type="ORF">NECHADRAFT_88133</name>
</gene>
<keyword evidence="3" id="KW-1185">Reference proteome</keyword>
<dbReference type="AlphaFoldDB" id="C7ZDU3"/>
<dbReference type="OrthoDB" id="3432781at2759"/>
<protein>
    <submittedName>
        <fullName evidence="2">Uncharacterized protein</fullName>
    </submittedName>
</protein>
<dbReference type="Pfam" id="PF13095">
    <property type="entry name" value="FTA2"/>
    <property type="match status" value="1"/>
</dbReference>
<sequence length="379" mass="43785">MDDLKPLPDVEGPKLEPFGHGMLADHVEFLELVQLPSGHGVVIKIKIDDKCYALKIFFYKGPEFGWDDAYDTGPTSTMSREDFDKHFAPFESECRAYGRLKELNREHLAVKAHGYVVIPVTEALTQKLRLLESKYEHGKKISNIVEQATHIMGIVKDWVDRVIVDPSLEGDFDQAGGDEICQVRHFPRMLRDLHEFHASGIVIRDLGLWQYINGVLVDLSLAWTIPHPYGPGRGWKPRWEFQSWAAGDLYSFQVNVIEEWRSRMEFETEEYLLHYKGIPRTCSLRAYESLERPRDLRPRPDRQRPFMPLPNIEGYVLDMVQLPRHDPGDFDPTRVKCRASRKRKRTDEPEKRHRGIKKTKTARAQKKSGGAANVQGNIE</sequence>
<dbReference type="eggNOG" id="ENOG502T2GP">
    <property type="taxonomic scope" value="Eukaryota"/>
</dbReference>
<reference evidence="2 3" key="1">
    <citation type="journal article" date="2009" name="PLoS Genet.">
        <title>The genome of Nectria haematococca: contribution of supernumerary chromosomes to gene expansion.</title>
        <authorList>
            <person name="Coleman J.J."/>
            <person name="Rounsley S.D."/>
            <person name="Rodriguez-Carres M."/>
            <person name="Kuo A."/>
            <person name="Wasmann C.C."/>
            <person name="Grimwood J."/>
            <person name="Schmutz J."/>
            <person name="Taga M."/>
            <person name="White G.J."/>
            <person name="Zhou S."/>
            <person name="Schwartz D.C."/>
            <person name="Freitag M."/>
            <person name="Ma L.J."/>
            <person name="Danchin E.G."/>
            <person name="Henrissat B."/>
            <person name="Coutinho P.M."/>
            <person name="Nelson D.R."/>
            <person name="Straney D."/>
            <person name="Napoli C.A."/>
            <person name="Barker B.M."/>
            <person name="Gribskov M."/>
            <person name="Rep M."/>
            <person name="Kroken S."/>
            <person name="Molnar I."/>
            <person name="Rensing C."/>
            <person name="Kennell J.C."/>
            <person name="Zamora J."/>
            <person name="Farman M.L."/>
            <person name="Selker E.U."/>
            <person name="Salamov A."/>
            <person name="Shapiro H."/>
            <person name="Pangilinan J."/>
            <person name="Lindquist E."/>
            <person name="Lamers C."/>
            <person name="Grigoriev I.V."/>
            <person name="Geiser D.M."/>
            <person name="Covert S.F."/>
            <person name="Temporini E."/>
            <person name="Vanetten H.D."/>
        </authorList>
    </citation>
    <scope>NUCLEOTIDE SEQUENCE [LARGE SCALE GENOMIC DNA]</scope>
    <source>
        <strain evidence="3">ATCC MYA-4622 / CBS 123669 / FGSC 9596 / NRRL 45880 / 77-13-4</strain>
    </source>
</reference>
<feature type="compositionally biased region" description="Basic residues" evidence="1">
    <location>
        <begin position="352"/>
        <end position="366"/>
    </location>
</feature>
<dbReference type="InParanoid" id="C7ZDU3"/>
<dbReference type="RefSeq" id="XP_003043577.1">
    <property type="nucleotide sequence ID" value="XM_003043531.1"/>
</dbReference>
<dbReference type="Proteomes" id="UP000005206">
    <property type="component" value="Chromosome 13"/>
</dbReference>
<dbReference type="GeneID" id="9669776"/>
<dbReference type="EMBL" id="GG698920">
    <property type="protein sequence ID" value="EEU37864.1"/>
    <property type="molecule type" value="Genomic_DNA"/>
</dbReference>
<dbReference type="OMA" id="TPFENEC"/>
<evidence type="ECO:0000256" key="1">
    <source>
        <dbReference type="SAM" id="MobiDB-lite"/>
    </source>
</evidence>
<feature type="region of interest" description="Disordered" evidence="1">
    <location>
        <begin position="325"/>
        <end position="379"/>
    </location>
</feature>
<dbReference type="HOGENOM" id="CLU_042091_1_1_1"/>
<dbReference type="VEuPathDB" id="FungiDB:NECHADRAFT_88133"/>
<feature type="compositionally biased region" description="Basic and acidic residues" evidence="1">
    <location>
        <begin position="325"/>
        <end position="334"/>
    </location>
</feature>
<feature type="compositionally biased region" description="Basic residues" evidence="1">
    <location>
        <begin position="335"/>
        <end position="344"/>
    </location>
</feature>
<evidence type="ECO:0000313" key="3">
    <source>
        <dbReference type="Proteomes" id="UP000005206"/>
    </source>
</evidence>
<evidence type="ECO:0000313" key="2">
    <source>
        <dbReference type="EMBL" id="EEU37864.1"/>
    </source>
</evidence>
<proteinExistence type="predicted"/>
<dbReference type="KEGG" id="nhe:NECHADRAFT_88133"/>